<protein>
    <submittedName>
        <fullName evidence="2">Cation-transporting ATPase</fullName>
    </submittedName>
</protein>
<keyword evidence="3" id="KW-1185">Reference proteome</keyword>
<comment type="caution">
    <text evidence="2">The sequence shown here is derived from an EMBL/GenBank/DDBJ whole genome shotgun (WGS) entry which is preliminary data.</text>
</comment>
<feature type="signal peptide" evidence="1">
    <location>
        <begin position="1"/>
        <end position="24"/>
    </location>
</feature>
<dbReference type="Proteomes" id="UP000198211">
    <property type="component" value="Unassembled WGS sequence"/>
</dbReference>
<gene>
    <name evidence="2" type="ORF">PHMEG_00039357</name>
</gene>
<reference evidence="3" key="1">
    <citation type="submission" date="2017-03" db="EMBL/GenBank/DDBJ databases">
        <title>Phytopthora megakarya and P. palmivora, two closely related causual agents of cacao black pod achieved similar genome size and gene model numbers by different mechanisms.</title>
        <authorList>
            <person name="Ali S."/>
            <person name="Shao J."/>
            <person name="Larry D.J."/>
            <person name="Kronmiller B."/>
            <person name="Shen D."/>
            <person name="Strem M.D."/>
            <person name="Melnick R.L."/>
            <person name="Guiltinan M.J."/>
            <person name="Tyler B.M."/>
            <person name="Meinhardt L.W."/>
            <person name="Bailey B.A."/>
        </authorList>
    </citation>
    <scope>NUCLEOTIDE SEQUENCE [LARGE SCALE GENOMIC DNA]</scope>
    <source>
        <strain evidence="3">zdho120</strain>
    </source>
</reference>
<dbReference type="EMBL" id="NBNE01019298">
    <property type="protein sequence ID" value="OWY91875.1"/>
    <property type="molecule type" value="Genomic_DNA"/>
</dbReference>
<keyword evidence="1" id="KW-0732">Signal</keyword>
<dbReference type="OrthoDB" id="48943at2759"/>
<feature type="chain" id="PRO_5013302321" evidence="1">
    <location>
        <begin position="25"/>
        <end position="197"/>
    </location>
</feature>
<feature type="non-terminal residue" evidence="2">
    <location>
        <position position="197"/>
    </location>
</feature>
<evidence type="ECO:0000256" key="1">
    <source>
        <dbReference type="SAM" id="SignalP"/>
    </source>
</evidence>
<dbReference type="AlphaFoldDB" id="A0A225UFR5"/>
<name>A0A225UFR5_9STRA</name>
<proteinExistence type="predicted"/>
<accession>A0A225UFR5</accession>
<evidence type="ECO:0000313" key="2">
    <source>
        <dbReference type="EMBL" id="OWY91875.1"/>
    </source>
</evidence>
<dbReference type="STRING" id="4795.A0A225UFR5"/>
<sequence length="197" mass="20847">MVRTSLLAVAAVSVPVALVAGTASQLDYPACAINHAPEYFCCDLGSPEGSDVSNGLVYVRYNKPQGDGFSSYYDEGWHKSRQVNYDPDGDVSLYAPSTPSYVYGEADRTCRLHDIAVNGAVVSTLQCTFAASGDDSIYTQNTSLAQDSTDTTVFWSSTPNPRNNNASLPIGAVCRSIMLDDGTVNTTAQSLCTSASG</sequence>
<organism evidence="2 3">
    <name type="scientific">Phytophthora megakarya</name>
    <dbReference type="NCBI Taxonomy" id="4795"/>
    <lineage>
        <taxon>Eukaryota</taxon>
        <taxon>Sar</taxon>
        <taxon>Stramenopiles</taxon>
        <taxon>Oomycota</taxon>
        <taxon>Peronosporomycetes</taxon>
        <taxon>Peronosporales</taxon>
        <taxon>Peronosporaceae</taxon>
        <taxon>Phytophthora</taxon>
    </lineage>
</organism>
<evidence type="ECO:0000313" key="3">
    <source>
        <dbReference type="Proteomes" id="UP000198211"/>
    </source>
</evidence>